<evidence type="ECO:0000259" key="1">
    <source>
        <dbReference type="Pfam" id="PF10074"/>
    </source>
</evidence>
<feature type="domain" description="T6SS Transcription factor RovC-like DNA binding" evidence="1">
    <location>
        <begin position="10"/>
        <end position="85"/>
    </location>
</feature>
<reference evidence="2 3" key="1">
    <citation type="submission" date="2018-01" db="EMBL/GenBank/DDBJ databases">
        <title>Genomic Encyclopedia of Archaeal and Bacterial Type Strains, Phase II (KMG-II): from individual species to whole genera.</title>
        <authorList>
            <person name="Goeker M."/>
        </authorList>
    </citation>
    <scope>NUCLEOTIDE SEQUENCE [LARGE SCALE GENOMIC DNA]</scope>
    <source>
        <strain evidence="2 3">DSM 17023</strain>
    </source>
</reference>
<gene>
    <name evidence="2" type="ORF">CLV41_101375</name>
</gene>
<dbReference type="Proteomes" id="UP000236959">
    <property type="component" value="Unassembled WGS sequence"/>
</dbReference>
<dbReference type="EMBL" id="PPCN01000001">
    <property type="protein sequence ID" value="POF33926.1"/>
    <property type="molecule type" value="Genomic_DNA"/>
</dbReference>
<evidence type="ECO:0000313" key="2">
    <source>
        <dbReference type="EMBL" id="POF33926.1"/>
    </source>
</evidence>
<keyword evidence="3" id="KW-1185">Reference proteome</keyword>
<protein>
    <submittedName>
        <fullName evidence="2">Uncharacterized protein DUF2285</fullName>
    </submittedName>
</protein>
<sequence length="91" mass="10120">MPASQLMIADTPPNDAAVTVYDRDHLKLYMRLLDANDAGATLEEVASTLLGIDATQEPERARQVHDSHLSRARWMTEQGYRDLLRSGLPTA</sequence>
<dbReference type="InterPro" id="IPR018754">
    <property type="entry name" value="RovC-like_DNA-bd"/>
</dbReference>
<accession>A0A2S3V1T9</accession>
<dbReference type="AlphaFoldDB" id="A0A2S3V1T9"/>
<evidence type="ECO:0000313" key="3">
    <source>
        <dbReference type="Proteomes" id="UP000236959"/>
    </source>
</evidence>
<dbReference type="Pfam" id="PF10074">
    <property type="entry name" value="RovC_DNA-bd"/>
    <property type="match status" value="1"/>
</dbReference>
<dbReference type="OrthoDB" id="9811330at2"/>
<comment type="caution">
    <text evidence="2">The sequence shown here is derived from an EMBL/GenBank/DDBJ whole genome shotgun (WGS) entry which is preliminary data.</text>
</comment>
<proteinExistence type="predicted"/>
<dbReference type="RefSeq" id="WP_103220574.1">
    <property type="nucleotide sequence ID" value="NZ_PPCN01000001.1"/>
</dbReference>
<name>A0A2S3V1T9_9HYPH</name>
<organism evidence="2 3">
    <name type="scientific">Roseibium marinum</name>
    <dbReference type="NCBI Taxonomy" id="281252"/>
    <lineage>
        <taxon>Bacteria</taxon>
        <taxon>Pseudomonadati</taxon>
        <taxon>Pseudomonadota</taxon>
        <taxon>Alphaproteobacteria</taxon>
        <taxon>Hyphomicrobiales</taxon>
        <taxon>Stappiaceae</taxon>
        <taxon>Roseibium</taxon>
    </lineage>
</organism>